<dbReference type="CDD" id="cd07377">
    <property type="entry name" value="WHTH_GntR"/>
    <property type="match status" value="1"/>
</dbReference>
<proteinExistence type="predicted"/>
<feature type="domain" description="HTH gntR-type" evidence="4">
    <location>
        <begin position="1"/>
        <end position="66"/>
    </location>
</feature>
<evidence type="ECO:0000256" key="2">
    <source>
        <dbReference type="ARBA" id="ARBA00023125"/>
    </source>
</evidence>
<protein>
    <submittedName>
        <fullName evidence="5">L-lactate utilization operon repressor</fullName>
    </submittedName>
</protein>
<dbReference type="SMART" id="SM00345">
    <property type="entry name" value="HTH_GNTR"/>
    <property type="match status" value="1"/>
</dbReference>
<dbReference type="OrthoDB" id="9028214at2"/>
<keyword evidence="1" id="KW-0805">Transcription regulation</keyword>
<sequence>MTQPLKHRLMRLIEADLPVDGRLPTERALAETFDTSRRLIRQALDELEVEGLVWRKQGSGTFAGQPEDPTGDLAARIAGETDPIQVMEARLCIEPELAALCATRMTDAEIARLRTLAHRQVAADAQTIELWDGALHRLIAQCARNRPLLTAFALLDRIRSNPDWVQVRAKARARTTLAVPQSEHEVLIDAIAARNPAAARQAMHDHLSARFAALKVEFADGLREAGE</sequence>
<dbReference type="GO" id="GO:0003700">
    <property type="term" value="F:DNA-binding transcription factor activity"/>
    <property type="evidence" value="ECO:0007669"/>
    <property type="project" value="InterPro"/>
</dbReference>
<keyword evidence="3" id="KW-0804">Transcription</keyword>
<dbReference type="InterPro" id="IPR036388">
    <property type="entry name" value="WH-like_DNA-bd_sf"/>
</dbReference>
<dbReference type="InterPro" id="IPR011711">
    <property type="entry name" value="GntR_C"/>
</dbReference>
<dbReference type="InterPro" id="IPR036390">
    <property type="entry name" value="WH_DNA-bd_sf"/>
</dbReference>
<gene>
    <name evidence="5" type="primary">lutR_1</name>
    <name evidence="5" type="ORF">JDO7802_00034</name>
</gene>
<dbReference type="STRING" id="420998.JDO7802_00034"/>
<dbReference type="Gene3D" id="1.10.10.10">
    <property type="entry name" value="Winged helix-like DNA-binding domain superfamily/Winged helix DNA-binding domain"/>
    <property type="match status" value="1"/>
</dbReference>
<evidence type="ECO:0000313" key="6">
    <source>
        <dbReference type="Proteomes" id="UP000049222"/>
    </source>
</evidence>
<dbReference type="InterPro" id="IPR008920">
    <property type="entry name" value="TF_FadR/GntR_C"/>
</dbReference>
<dbReference type="SUPFAM" id="SSF48008">
    <property type="entry name" value="GntR ligand-binding domain-like"/>
    <property type="match status" value="1"/>
</dbReference>
<dbReference type="Proteomes" id="UP000049222">
    <property type="component" value="Unassembled WGS sequence"/>
</dbReference>
<dbReference type="Pfam" id="PF00392">
    <property type="entry name" value="GntR"/>
    <property type="match status" value="1"/>
</dbReference>
<dbReference type="PROSITE" id="PS50949">
    <property type="entry name" value="HTH_GNTR"/>
    <property type="match status" value="1"/>
</dbReference>
<dbReference type="InterPro" id="IPR000524">
    <property type="entry name" value="Tscrpt_reg_HTH_GntR"/>
</dbReference>
<accession>A0A0M6YDI3</accession>
<organism evidence="5 6">
    <name type="scientific">Jannaschia donghaensis</name>
    <dbReference type="NCBI Taxonomy" id="420998"/>
    <lineage>
        <taxon>Bacteria</taxon>
        <taxon>Pseudomonadati</taxon>
        <taxon>Pseudomonadota</taxon>
        <taxon>Alphaproteobacteria</taxon>
        <taxon>Rhodobacterales</taxon>
        <taxon>Roseobacteraceae</taxon>
        <taxon>Jannaschia</taxon>
    </lineage>
</organism>
<dbReference type="GO" id="GO:0003677">
    <property type="term" value="F:DNA binding"/>
    <property type="evidence" value="ECO:0007669"/>
    <property type="project" value="UniProtKB-KW"/>
</dbReference>
<dbReference type="PRINTS" id="PR00035">
    <property type="entry name" value="HTHGNTR"/>
</dbReference>
<name>A0A0M6YDI3_9RHOB</name>
<dbReference type="EMBL" id="CXSU01000001">
    <property type="protein sequence ID" value="CTQ48040.1"/>
    <property type="molecule type" value="Genomic_DNA"/>
</dbReference>
<dbReference type="PANTHER" id="PTHR43537:SF5">
    <property type="entry name" value="UXU OPERON TRANSCRIPTIONAL REGULATOR"/>
    <property type="match status" value="1"/>
</dbReference>
<keyword evidence="6" id="KW-1185">Reference proteome</keyword>
<keyword evidence="2" id="KW-0238">DNA-binding</keyword>
<evidence type="ECO:0000259" key="4">
    <source>
        <dbReference type="PROSITE" id="PS50949"/>
    </source>
</evidence>
<dbReference type="SUPFAM" id="SSF46785">
    <property type="entry name" value="Winged helix' DNA-binding domain"/>
    <property type="match status" value="1"/>
</dbReference>
<dbReference type="PANTHER" id="PTHR43537">
    <property type="entry name" value="TRANSCRIPTIONAL REGULATOR, GNTR FAMILY"/>
    <property type="match status" value="1"/>
</dbReference>
<dbReference type="AlphaFoldDB" id="A0A0M6YDI3"/>
<evidence type="ECO:0000256" key="3">
    <source>
        <dbReference type="ARBA" id="ARBA00023163"/>
    </source>
</evidence>
<evidence type="ECO:0000256" key="1">
    <source>
        <dbReference type="ARBA" id="ARBA00023015"/>
    </source>
</evidence>
<dbReference type="Pfam" id="PF07729">
    <property type="entry name" value="FCD"/>
    <property type="match status" value="1"/>
</dbReference>
<dbReference type="SMART" id="SM00895">
    <property type="entry name" value="FCD"/>
    <property type="match status" value="1"/>
</dbReference>
<reference evidence="5 6" key="1">
    <citation type="submission" date="2015-07" db="EMBL/GenBank/DDBJ databases">
        <authorList>
            <person name="Noorani M."/>
        </authorList>
    </citation>
    <scope>NUCLEOTIDE SEQUENCE [LARGE SCALE GENOMIC DNA]</scope>
    <source>
        <strain evidence="5 6">CECT 7802</strain>
    </source>
</reference>
<dbReference type="Gene3D" id="1.20.120.530">
    <property type="entry name" value="GntR ligand-binding domain-like"/>
    <property type="match status" value="1"/>
</dbReference>
<evidence type="ECO:0000313" key="5">
    <source>
        <dbReference type="EMBL" id="CTQ48040.1"/>
    </source>
</evidence>
<dbReference type="RefSeq" id="WP_055081688.1">
    <property type="nucleotide sequence ID" value="NZ_CXSU01000001.1"/>
</dbReference>